<dbReference type="GO" id="GO:0003755">
    <property type="term" value="F:peptidyl-prolyl cis-trans isomerase activity"/>
    <property type="evidence" value="ECO:0007669"/>
    <property type="project" value="UniProtKB-UniRule"/>
</dbReference>
<dbReference type="STRING" id="314283.MED297_18323"/>
<dbReference type="EC" id="5.2.1.8" evidence="7"/>
<dbReference type="SUPFAM" id="SSF54534">
    <property type="entry name" value="FKBP-like"/>
    <property type="match status" value="1"/>
</dbReference>
<dbReference type="RefSeq" id="WP_008044151.1">
    <property type="nucleotide sequence ID" value="NZ_CH724151.1"/>
</dbReference>
<name>A4BET6_9GAMM</name>
<keyword evidence="4 6" id="KW-0697">Rotamase</keyword>
<dbReference type="PANTHER" id="PTHR43811">
    <property type="entry name" value="FKBP-TYPE PEPTIDYL-PROLYL CIS-TRANS ISOMERASE FKPA"/>
    <property type="match status" value="1"/>
</dbReference>
<dbReference type="InterPro" id="IPR046357">
    <property type="entry name" value="PPIase_dom_sf"/>
</dbReference>
<evidence type="ECO:0000256" key="4">
    <source>
        <dbReference type="ARBA" id="ARBA00023110"/>
    </source>
</evidence>
<dbReference type="PANTHER" id="PTHR43811:SF19">
    <property type="entry name" value="39 KDA FK506-BINDING NUCLEAR PROTEIN"/>
    <property type="match status" value="1"/>
</dbReference>
<organism evidence="9 10">
    <name type="scientific">Reinekea blandensis MED297</name>
    <dbReference type="NCBI Taxonomy" id="314283"/>
    <lineage>
        <taxon>Bacteria</taxon>
        <taxon>Pseudomonadati</taxon>
        <taxon>Pseudomonadota</taxon>
        <taxon>Gammaproteobacteria</taxon>
        <taxon>Oceanospirillales</taxon>
        <taxon>Saccharospirillaceae</taxon>
        <taxon>Reinekea</taxon>
    </lineage>
</organism>
<gene>
    <name evidence="9" type="ORF">MED297_18323</name>
</gene>
<evidence type="ECO:0000259" key="8">
    <source>
        <dbReference type="PROSITE" id="PS50059"/>
    </source>
</evidence>
<keyword evidence="10" id="KW-1185">Reference proteome</keyword>
<dbReference type="EMBL" id="AAOE01000011">
    <property type="protein sequence ID" value="EAR09271.1"/>
    <property type="molecule type" value="Genomic_DNA"/>
</dbReference>
<dbReference type="PROSITE" id="PS50059">
    <property type="entry name" value="FKBP_PPIASE"/>
    <property type="match status" value="1"/>
</dbReference>
<keyword evidence="5 6" id="KW-0413">Isomerase</keyword>
<dbReference type="InterPro" id="IPR001179">
    <property type="entry name" value="PPIase_FKBP_dom"/>
</dbReference>
<dbReference type="AlphaFoldDB" id="A4BET6"/>
<evidence type="ECO:0000256" key="7">
    <source>
        <dbReference type="RuleBase" id="RU003915"/>
    </source>
</evidence>
<protein>
    <recommendedName>
        <fullName evidence="7">Peptidyl-prolyl cis-trans isomerase</fullName>
        <ecNumber evidence="7">5.2.1.8</ecNumber>
    </recommendedName>
</protein>
<dbReference type="GO" id="GO:0006457">
    <property type="term" value="P:protein folding"/>
    <property type="evidence" value="ECO:0007669"/>
    <property type="project" value="InterPro"/>
</dbReference>
<sequence>MGKVILAVFIIAVIIVILFRSRQSSETAQFNQQQGQSYLQDNLKTVGVEATESGLQYEKLTSGNGSEHPKASDRVQVHYHGTLVDGTVFDSSVERGEPITFGLNQVIKGWTEGLQLMVEGDKFRLTIPSELGYGNRGAGAIPPGSVLIFEVELLKINP</sequence>
<accession>A4BET6</accession>
<keyword evidence="3" id="KW-0732">Signal</keyword>
<comment type="caution">
    <text evidence="9">The sequence shown here is derived from an EMBL/GenBank/DDBJ whole genome shotgun (WGS) entry which is preliminary data.</text>
</comment>
<dbReference type="FunFam" id="3.10.50.40:FF:000045">
    <property type="entry name" value="Peptidyl-prolyl cis-trans isomerase"/>
    <property type="match status" value="1"/>
</dbReference>
<dbReference type="Pfam" id="PF01346">
    <property type="entry name" value="FKBP_N"/>
    <property type="match status" value="1"/>
</dbReference>
<comment type="similarity">
    <text evidence="2 7">Belongs to the FKBP-type PPIase family.</text>
</comment>
<evidence type="ECO:0000313" key="9">
    <source>
        <dbReference type="EMBL" id="EAR09271.1"/>
    </source>
</evidence>
<evidence type="ECO:0000256" key="1">
    <source>
        <dbReference type="ARBA" id="ARBA00000971"/>
    </source>
</evidence>
<dbReference type="InterPro" id="IPR000774">
    <property type="entry name" value="PPIase_FKBP_N"/>
</dbReference>
<evidence type="ECO:0000256" key="2">
    <source>
        <dbReference type="ARBA" id="ARBA00006577"/>
    </source>
</evidence>
<evidence type="ECO:0000256" key="6">
    <source>
        <dbReference type="PROSITE-ProRule" id="PRU00277"/>
    </source>
</evidence>
<dbReference type="Pfam" id="PF00254">
    <property type="entry name" value="FKBP_C"/>
    <property type="match status" value="1"/>
</dbReference>
<dbReference type="HOGENOM" id="CLU_013615_7_3_6"/>
<dbReference type="OrthoDB" id="9814548at2"/>
<dbReference type="Gene3D" id="3.10.50.40">
    <property type="match status" value="1"/>
</dbReference>
<evidence type="ECO:0000256" key="3">
    <source>
        <dbReference type="ARBA" id="ARBA00022729"/>
    </source>
</evidence>
<evidence type="ECO:0000313" key="10">
    <source>
        <dbReference type="Proteomes" id="UP000005953"/>
    </source>
</evidence>
<evidence type="ECO:0000256" key="5">
    <source>
        <dbReference type="ARBA" id="ARBA00023235"/>
    </source>
</evidence>
<reference evidence="9 10" key="1">
    <citation type="submission" date="2006-02" db="EMBL/GenBank/DDBJ databases">
        <authorList>
            <person name="Pinhassi J."/>
            <person name="Pedros-Alio C."/>
            <person name="Ferriera S."/>
            <person name="Johnson J."/>
            <person name="Kravitz S."/>
            <person name="Halpern A."/>
            <person name="Remington K."/>
            <person name="Beeson K."/>
            <person name="Tran B."/>
            <person name="Rogers Y.-H."/>
            <person name="Friedman R."/>
            <person name="Venter J.C."/>
        </authorList>
    </citation>
    <scope>NUCLEOTIDE SEQUENCE [LARGE SCALE GENOMIC DNA]</scope>
    <source>
        <strain evidence="9 10">MED297</strain>
    </source>
</reference>
<comment type="catalytic activity">
    <reaction evidence="1 6 7">
        <text>[protein]-peptidylproline (omega=180) = [protein]-peptidylproline (omega=0)</text>
        <dbReference type="Rhea" id="RHEA:16237"/>
        <dbReference type="Rhea" id="RHEA-COMP:10747"/>
        <dbReference type="Rhea" id="RHEA-COMP:10748"/>
        <dbReference type="ChEBI" id="CHEBI:83833"/>
        <dbReference type="ChEBI" id="CHEBI:83834"/>
        <dbReference type="EC" id="5.2.1.8"/>
    </reaction>
</comment>
<feature type="domain" description="PPIase FKBP-type" evidence="8">
    <location>
        <begin position="72"/>
        <end position="157"/>
    </location>
</feature>
<dbReference type="Proteomes" id="UP000005953">
    <property type="component" value="Unassembled WGS sequence"/>
</dbReference>
<proteinExistence type="inferred from homology"/>